<feature type="binding site" evidence="7">
    <location>
        <position position="17"/>
    </location>
    <ligand>
        <name>FAD</name>
        <dbReference type="ChEBI" id="CHEBI:57692"/>
    </ligand>
</feature>
<dbReference type="PANTHER" id="PTHR48467">
    <property type="entry name" value="GLUTAMATE SYNTHASE 1 [NADH], CHLOROPLASTIC-LIKE"/>
    <property type="match status" value="1"/>
</dbReference>
<evidence type="ECO:0000256" key="5">
    <source>
        <dbReference type="ARBA" id="ARBA00022857"/>
    </source>
</evidence>
<evidence type="ECO:0000256" key="2">
    <source>
        <dbReference type="ARBA" id="ARBA00008312"/>
    </source>
</evidence>
<comment type="similarity">
    <text evidence="2">Belongs to the ferredoxin--NADP reductase type 1 family.</text>
</comment>
<dbReference type="RefSeq" id="WP_203196169.1">
    <property type="nucleotide sequence ID" value="NZ_CP063362.1"/>
</dbReference>
<keyword evidence="4 7" id="KW-0274">FAD</keyword>
<accession>A0A974SLE9</accession>
<comment type="cofactor">
    <cofactor evidence="1 7">
        <name>FAD</name>
        <dbReference type="ChEBI" id="CHEBI:57692"/>
    </cofactor>
</comment>
<dbReference type="KEGG" id="xdi:EZH22_13910"/>
<feature type="binding site" evidence="8">
    <location>
        <begin position="197"/>
        <end position="198"/>
    </location>
    <ligand>
        <name>NADP(+)</name>
        <dbReference type="ChEBI" id="CHEBI:58349"/>
    </ligand>
</feature>
<keyword evidence="10" id="KW-1185">Reference proteome</keyword>
<dbReference type="EMBL" id="CP063362">
    <property type="protein sequence ID" value="QRG09249.1"/>
    <property type="molecule type" value="Genomic_DNA"/>
</dbReference>
<organism evidence="9 10">
    <name type="scientific">Xanthobacter dioxanivorans</name>
    <dbReference type="NCBI Taxonomy" id="2528964"/>
    <lineage>
        <taxon>Bacteria</taxon>
        <taxon>Pseudomonadati</taxon>
        <taxon>Pseudomonadota</taxon>
        <taxon>Alphaproteobacteria</taxon>
        <taxon>Hyphomicrobiales</taxon>
        <taxon>Xanthobacteraceae</taxon>
        <taxon>Xanthobacter</taxon>
    </lineage>
</organism>
<evidence type="ECO:0000256" key="1">
    <source>
        <dbReference type="ARBA" id="ARBA00001974"/>
    </source>
</evidence>
<dbReference type="InterPro" id="IPR021163">
    <property type="entry name" value="Ferredox_Rdtase_adrenod"/>
</dbReference>
<reference evidence="9 10" key="1">
    <citation type="submission" date="2020-10" db="EMBL/GenBank/DDBJ databases">
        <title>Degradation of 1,4-Dioxane by Xanthobacter sp. YN2, via a Novel Group-2 Soluble Di-Iron Monooxygenase.</title>
        <authorList>
            <person name="Ma F."/>
            <person name="Wang Y."/>
            <person name="Yang J."/>
            <person name="Guo H."/>
            <person name="Su D."/>
            <person name="Yu L."/>
        </authorList>
    </citation>
    <scope>NUCLEOTIDE SEQUENCE [LARGE SCALE GENOMIC DNA]</scope>
    <source>
        <strain evidence="9 10">YN2</strain>
    </source>
</reference>
<dbReference type="PRINTS" id="PR00419">
    <property type="entry name" value="ADXRDTASE"/>
</dbReference>
<dbReference type="PANTHER" id="PTHR48467:SF1">
    <property type="entry name" value="GLUTAMATE SYNTHASE 1 [NADH], CHLOROPLASTIC-LIKE"/>
    <property type="match status" value="1"/>
</dbReference>
<dbReference type="Gene3D" id="3.50.50.60">
    <property type="entry name" value="FAD/NAD(P)-binding domain"/>
    <property type="match status" value="1"/>
</dbReference>
<dbReference type="PIRSF" id="PIRSF000362">
    <property type="entry name" value="FNR"/>
    <property type="match status" value="1"/>
</dbReference>
<feature type="binding site" evidence="8">
    <location>
        <begin position="153"/>
        <end position="156"/>
    </location>
    <ligand>
        <name>NADP(+)</name>
        <dbReference type="ChEBI" id="CHEBI:58349"/>
    </ligand>
</feature>
<sequence length="386" mass="40329">MPSAELLRVAIAGSGPSACFTVEALLATGRAVEVDVLERLHMPFGLARFGIAPDHPETRRIAETFARHLSAPPVRLFTGVELGRTVDLEALRANYDAVVLATGAAEDAGIAIPGTGLAGVYGAAAFVGWYTGHPDFIGLDPLLDQPGLAVIGNGNVALDIARLLARTSAELEGTEIAPATREAIAGAGIRDIYLIGRRGPLEAKFTNPELRELAGLADAGIVAEPASIPAAAPPGTGRMQVRNLEAFRAYASAPPRSATRRIHFLFDATPEEIVGSGRVTGLRLCVGRGEKRERLVACGAVVTATGFLPARLSGLPFDGDGRLLHKAGRVAEGLYAVGWLKRGPSGVLGTSKPDGFLAAQSILEEVAATPGRRGRKWLEAHLGRTA</sequence>
<keyword evidence="3" id="KW-0285">Flavoprotein</keyword>
<dbReference type="InterPro" id="IPR036188">
    <property type="entry name" value="FAD/NAD-bd_sf"/>
</dbReference>
<feature type="binding site" evidence="7">
    <location>
        <position position="46"/>
    </location>
    <ligand>
        <name>FAD</name>
        <dbReference type="ChEBI" id="CHEBI:57692"/>
    </ligand>
</feature>
<evidence type="ECO:0000313" key="9">
    <source>
        <dbReference type="EMBL" id="QRG09249.1"/>
    </source>
</evidence>
<feature type="binding site" evidence="8">
    <location>
        <position position="209"/>
    </location>
    <ligand>
        <name>NADP(+)</name>
        <dbReference type="ChEBI" id="CHEBI:58349"/>
    </ligand>
</feature>
<evidence type="ECO:0008006" key="11">
    <source>
        <dbReference type="Google" id="ProtNLM"/>
    </source>
</evidence>
<feature type="binding site" evidence="7">
    <location>
        <position position="82"/>
    </location>
    <ligand>
        <name>FAD</name>
        <dbReference type="ChEBI" id="CHEBI:57692"/>
    </ligand>
</feature>
<evidence type="ECO:0000256" key="8">
    <source>
        <dbReference type="PIRSR" id="PIRSR000362-2"/>
    </source>
</evidence>
<dbReference type="InterPro" id="IPR055275">
    <property type="entry name" value="Ferredox_Rdtase"/>
</dbReference>
<dbReference type="SUPFAM" id="SSF51971">
    <property type="entry name" value="Nucleotide-binding domain"/>
    <property type="match status" value="1"/>
</dbReference>
<name>A0A974SLE9_9HYPH</name>
<dbReference type="Gene3D" id="3.40.50.720">
    <property type="entry name" value="NAD(P)-binding Rossmann-like Domain"/>
    <property type="match status" value="1"/>
</dbReference>
<evidence type="ECO:0000256" key="6">
    <source>
        <dbReference type="ARBA" id="ARBA00023002"/>
    </source>
</evidence>
<proteinExistence type="inferred from homology"/>
<dbReference type="GO" id="GO:0016491">
    <property type="term" value="F:oxidoreductase activity"/>
    <property type="evidence" value="ECO:0007669"/>
    <property type="project" value="UniProtKB-KW"/>
</dbReference>
<dbReference type="AlphaFoldDB" id="A0A974SLE9"/>
<dbReference type="Proteomes" id="UP000596427">
    <property type="component" value="Chromosome"/>
</dbReference>
<keyword evidence="5 8" id="KW-0521">NADP</keyword>
<keyword evidence="6" id="KW-0560">Oxidoreductase</keyword>
<protein>
    <recommendedName>
        <fullName evidence="11">Pyridine nucleotide-disulfide oxidoreductase</fullName>
    </recommendedName>
</protein>
<evidence type="ECO:0000313" key="10">
    <source>
        <dbReference type="Proteomes" id="UP000596427"/>
    </source>
</evidence>
<feature type="binding site" evidence="7">
    <location>
        <position position="38"/>
    </location>
    <ligand>
        <name>FAD</name>
        <dbReference type="ChEBI" id="CHEBI:57692"/>
    </ligand>
</feature>
<gene>
    <name evidence="9" type="ORF">EZH22_13910</name>
</gene>
<evidence type="ECO:0000256" key="7">
    <source>
        <dbReference type="PIRSR" id="PIRSR000362-1"/>
    </source>
</evidence>
<evidence type="ECO:0000256" key="4">
    <source>
        <dbReference type="ARBA" id="ARBA00022827"/>
    </source>
</evidence>
<evidence type="ECO:0000256" key="3">
    <source>
        <dbReference type="ARBA" id="ARBA00022630"/>
    </source>
</evidence>